<dbReference type="AlphaFoldDB" id="A0A974HYE3"/>
<dbReference type="EMBL" id="CM004468">
    <property type="protein sequence ID" value="OCT94745.1"/>
    <property type="molecule type" value="Genomic_DNA"/>
</dbReference>
<accession>A0A974HYE3</accession>
<evidence type="ECO:0000313" key="1">
    <source>
        <dbReference type="EMBL" id="OCT94745.1"/>
    </source>
</evidence>
<name>A0A974HYE3_XENLA</name>
<dbReference type="Proteomes" id="UP000694892">
    <property type="component" value="Chromosome 2L"/>
</dbReference>
<protein>
    <submittedName>
        <fullName evidence="1">Uncharacterized protein</fullName>
    </submittedName>
</protein>
<proteinExistence type="predicted"/>
<reference evidence="2" key="1">
    <citation type="journal article" date="2016" name="Nature">
        <title>Genome evolution in the allotetraploid frog Xenopus laevis.</title>
        <authorList>
            <person name="Session A.M."/>
            <person name="Uno Y."/>
            <person name="Kwon T."/>
            <person name="Chapman J.A."/>
            <person name="Toyoda A."/>
            <person name="Takahashi S."/>
            <person name="Fukui A."/>
            <person name="Hikosaka A."/>
            <person name="Suzuki A."/>
            <person name="Kondo M."/>
            <person name="van Heeringen S.J."/>
            <person name="Quigley I."/>
            <person name="Heinz S."/>
            <person name="Ogino H."/>
            <person name="Ochi H."/>
            <person name="Hellsten U."/>
            <person name="Lyons J.B."/>
            <person name="Simakov O."/>
            <person name="Putnam N."/>
            <person name="Stites J."/>
            <person name="Kuroki Y."/>
            <person name="Tanaka T."/>
            <person name="Michiue T."/>
            <person name="Watanabe M."/>
            <person name="Bogdanovic O."/>
            <person name="Lister R."/>
            <person name="Georgiou G."/>
            <person name="Paranjpe S.S."/>
            <person name="van Kruijsbergen I."/>
            <person name="Shu S."/>
            <person name="Carlson J."/>
            <person name="Kinoshita T."/>
            <person name="Ohta Y."/>
            <person name="Mawaribuchi S."/>
            <person name="Jenkins J."/>
            <person name="Grimwood J."/>
            <person name="Schmutz J."/>
            <person name="Mitros T."/>
            <person name="Mozaffari S.V."/>
            <person name="Suzuki Y."/>
            <person name="Haramoto Y."/>
            <person name="Yamamoto T.S."/>
            <person name="Takagi C."/>
            <person name="Heald R."/>
            <person name="Miller K."/>
            <person name="Haudenschild C."/>
            <person name="Kitzman J."/>
            <person name="Nakayama T."/>
            <person name="Izutsu Y."/>
            <person name="Robert J."/>
            <person name="Fortriede J."/>
            <person name="Burns K."/>
            <person name="Lotay V."/>
            <person name="Karimi K."/>
            <person name="Yasuoka Y."/>
            <person name="Dichmann D.S."/>
            <person name="Flajnik M.F."/>
            <person name="Houston D.W."/>
            <person name="Shendure J."/>
            <person name="DuPasquier L."/>
            <person name="Vize P.D."/>
            <person name="Zorn A.M."/>
            <person name="Ito M."/>
            <person name="Marcotte E.M."/>
            <person name="Wallingford J.B."/>
            <person name="Ito Y."/>
            <person name="Asashima M."/>
            <person name="Ueno N."/>
            <person name="Matsuda Y."/>
            <person name="Veenstra G.J."/>
            <person name="Fujiyama A."/>
            <person name="Harland R.M."/>
            <person name="Taira M."/>
            <person name="Rokhsar D.S."/>
        </authorList>
    </citation>
    <scope>NUCLEOTIDE SEQUENCE [LARGE SCALE GENOMIC DNA]</scope>
    <source>
        <strain evidence="2">J</strain>
    </source>
</reference>
<sequence>MGRHHRLAMEHLPPSIKATLLTWYATRSNHNLTIPLSSLVPITTLTESIQDLNLGNWLEMGISKMGDLYDRDGLLTFSNLQKAYKLPDAQIYTYLRVRHYLQANQWLGKHRTTKFESKCWTPTYKSKGTTIILYTTYCYKNMRMSPLLLLKNDLWHQLFRQTSKFSKALNHHELTFKLMYRWYMAPDKIQQASPIHPTYAGDANVPWGRCYIFAQTYWHKIRDHIYQSTGILTPLKPAMFLLGLEVSHVDRRTKKWIIQILLASRSLLARYWKQNFLPSTQEISKEVERIQLYERVFYFYQQKTCQRYINNNHRYLLRDFYAGVPL</sequence>
<organism evidence="1 2">
    <name type="scientific">Xenopus laevis</name>
    <name type="common">African clawed frog</name>
    <dbReference type="NCBI Taxonomy" id="8355"/>
    <lineage>
        <taxon>Eukaryota</taxon>
        <taxon>Metazoa</taxon>
        <taxon>Chordata</taxon>
        <taxon>Craniata</taxon>
        <taxon>Vertebrata</taxon>
        <taxon>Euteleostomi</taxon>
        <taxon>Amphibia</taxon>
        <taxon>Batrachia</taxon>
        <taxon>Anura</taxon>
        <taxon>Pipoidea</taxon>
        <taxon>Pipidae</taxon>
        <taxon>Xenopodinae</taxon>
        <taxon>Xenopus</taxon>
        <taxon>Xenopus</taxon>
    </lineage>
</organism>
<evidence type="ECO:0000313" key="2">
    <source>
        <dbReference type="Proteomes" id="UP000694892"/>
    </source>
</evidence>
<gene>
    <name evidence="1" type="ORF">XELAEV_18012435mg</name>
</gene>